<proteinExistence type="predicted"/>
<protein>
    <recommendedName>
        <fullName evidence="2">beta-N-acetylhexosaminidase</fullName>
        <ecNumber evidence="2">3.2.1.52</ecNumber>
    </recommendedName>
</protein>
<dbReference type="AlphaFoldDB" id="A0A173W0X5"/>
<evidence type="ECO:0000313" key="7">
    <source>
        <dbReference type="Proteomes" id="UP000095591"/>
    </source>
</evidence>
<dbReference type="PANTHER" id="PTHR22600">
    <property type="entry name" value="BETA-HEXOSAMINIDASE"/>
    <property type="match status" value="1"/>
</dbReference>
<evidence type="ECO:0000256" key="1">
    <source>
        <dbReference type="ARBA" id="ARBA00001231"/>
    </source>
</evidence>
<dbReference type="GO" id="GO:0016020">
    <property type="term" value="C:membrane"/>
    <property type="evidence" value="ECO:0007669"/>
    <property type="project" value="TreeGrafter"/>
</dbReference>
<dbReference type="Gene3D" id="3.20.20.80">
    <property type="entry name" value="Glycosidases"/>
    <property type="match status" value="1"/>
</dbReference>
<dbReference type="PANTHER" id="PTHR22600:SF57">
    <property type="entry name" value="BETA-N-ACETYLHEXOSAMINIDASE"/>
    <property type="match status" value="1"/>
</dbReference>
<comment type="catalytic activity">
    <reaction evidence="1">
        <text>Hydrolysis of terminal non-reducing N-acetyl-D-hexosamine residues in N-acetyl-beta-D-hexosaminides.</text>
        <dbReference type="EC" id="3.2.1.52"/>
    </reaction>
</comment>
<dbReference type="InterPro" id="IPR015882">
    <property type="entry name" value="HEX_bac_N"/>
</dbReference>
<keyword evidence="3 6" id="KW-0378">Hydrolase</keyword>
<evidence type="ECO:0000256" key="2">
    <source>
        <dbReference type="ARBA" id="ARBA00012663"/>
    </source>
</evidence>
<accession>A0A173W0X5</accession>
<dbReference type="Gene3D" id="3.30.379.10">
    <property type="entry name" value="Chitobiase/beta-hexosaminidase domain 2-like"/>
    <property type="match status" value="1"/>
</dbReference>
<gene>
    <name evidence="6" type="primary">chb</name>
    <name evidence="6" type="ORF">ERS852429_04096</name>
</gene>
<keyword evidence="4 6" id="KW-0326">Glycosidase</keyword>
<dbReference type="InterPro" id="IPR029018">
    <property type="entry name" value="Hex-like_dom2"/>
</dbReference>
<dbReference type="EMBL" id="CYXP01000012">
    <property type="protein sequence ID" value="CUN32640.1"/>
    <property type="molecule type" value="Genomic_DNA"/>
</dbReference>
<dbReference type="GO" id="GO:0005975">
    <property type="term" value="P:carbohydrate metabolic process"/>
    <property type="evidence" value="ECO:0007669"/>
    <property type="project" value="InterPro"/>
</dbReference>
<sequence>MLRTTGIYFIILVMILVKCFLPDEKPEIIPFPLQSVSDKGDFTFNKATLISVENEKQAMIARELTDLFTLSAGFTPEIKIQNKRANIIFRTDRELAAEHYKLNIAPSCILIKASGQKGFFYATQTLRFLLPPAINSQTQVENIQWNVPGMTILDGPRYSNRTVAIHTPFTLISKDNLKELIDHLAMLKINRLHFTQEVHDTTPEGQQKMKDMNLYAKSKKITISNGTTHTHDIISYLPFQAERLIWKANISDCDEDKKRLFQYLAPIAERSWSGNLLAHRLTQDIDQDRLQSAYETFHGDHHQYQSHQTHHHVISRLSQYPYQTGRSL</sequence>
<dbReference type="EC" id="3.2.1.52" evidence="2"/>
<evidence type="ECO:0000256" key="4">
    <source>
        <dbReference type="ARBA" id="ARBA00023295"/>
    </source>
</evidence>
<evidence type="ECO:0000256" key="3">
    <source>
        <dbReference type="ARBA" id="ARBA00022801"/>
    </source>
</evidence>
<dbReference type="Pfam" id="PF02838">
    <property type="entry name" value="Glyco_hydro_20b"/>
    <property type="match status" value="1"/>
</dbReference>
<dbReference type="InterPro" id="IPR025705">
    <property type="entry name" value="Beta_hexosaminidase_sua/sub"/>
</dbReference>
<reference evidence="6 7" key="1">
    <citation type="submission" date="2015-09" db="EMBL/GenBank/DDBJ databases">
        <authorList>
            <consortium name="Pathogen Informatics"/>
        </authorList>
    </citation>
    <scope>NUCLEOTIDE SEQUENCE [LARGE SCALE GENOMIC DNA]</scope>
    <source>
        <strain evidence="6 7">2789STDY5608872</strain>
    </source>
</reference>
<dbReference type="SUPFAM" id="SSF55545">
    <property type="entry name" value="beta-N-acetylhexosaminidase-like domain"/>
    <property type="match status" value="1"/>
</dbReference>
<name>A0A173W0X5_PARDI</name>
<dbReference type="GO" id="GO:0004563">
    <property type="term" value="F:beta-N-acetylhexosaminidase activity"/>
    <property type="evidence" value="ECO:0007669"/>
    <property type="project" value="UniProtKB-EC"/>
</dbReference>
<dbReference type="Proteomes" id="UP000095591">
    <property type="component" value="Unassembled WGS sequence"/>
</dbReference>
<organism evidence="6 7">
    <name type="scientific">Parabacteroides distasonis</name>
    <dbReference type="NCBI Taxonomy" id="823"/>
    <lineage>
        <taxon>Bacteria</taxon>
        <taxon>Pseudomonadati</taxon>
        <taxon>Bacteroidota</taxon>
        <taxon>Bacteroidia</taxon>
        <taxon>Bacteroidales</taxon>
        <taxon>Tannerellaceae</taxon>
        <taxon>Parabacteroides</taxon>
    </lineage>
</organism>
<evidence type="ECO:0000313" key="6">
    <source>
        <dbReference type="EMBL" id="CUN32640.1"/>
    </source>
</evidence>
<evidence type="ECO:0000259" key="5">
    <source>
        <dbReference type="Pfam" id="PF02838"/>
    </source>
</evidence>
<dbReference type="GO" id="GO:0030203">
    <property type="term" value="P:glycosaminoglycan metabolic process"/>
    <property type="evidence" value="ECO:0007669"/>
    <property type="project" value="TreeGrafter"/>
</dbReference>
<feature type="domain" description="Beta-hexosaminidase bacterial type N-terminal" evidence="5">
    <location>
        <begin position="25"/>
        <end position="154"/>
    </location>
</feature>